<keyword evidence="1" id="KW-0675">Receptor</keyword>
<proteinExistence type="predicted"/>
<name>A0ACC5SPG0_ENSAD</name>
<reference evidence="1" key="1">
    <citation type="submission" date="2021-03" db="EMBL/GenBank/DDBJ databases">
        <title>Genomic Encyclopedia of Type Strains, Phase IV (KMG-IV): sequencing the most valuable type-strain genomes for metagenomic binning, comparative biology and taxonomic classification.</title>
        <authorList>
            <person name="Goeker M."/>
        </authorList>
    </citation>
    <scope>NUCLEOTIDE SEQUENCE</scope>
    <source>
        <strain evidence="1">DSM 18131</strain>
    </source>
</reference>
<gene>
    <name evidence="1" type="ORF">J2Z19_000286</name>
</gene>
<dbReference type="EMBL" id="JAGGJR010000001">
    <property type="protein sequence ID" value="MBP1870589.1"/>
    <property type="molecule type" value="Genomic_DNA"/>
</dbReference>
<dbReference type="Proteomes" id="UP000823773">
    <property type="component" value="Unassembled WGS sequence"/>
</dbReference>
<evidence type="ECO:0000313" key="2">
    <source>
        <dbReference type="Proteomes" id="UP000823773"/>
    </source>
</evidence>
<organism evidence="1 2">
    <name type="scientific">Ensifer adhaerens</name>
    <name type="common">Sinorhizobium morelense</name>
    <dbReference type="NCBI Taxonomy" id="106592"/>
    <lineage>
        <taxon>Bacteria</taxon>
        <taxon>Pseudomonadati</taxon>
        <taxon>Pseudomonadota</taxon>
        <taxon>Alphaproteobacteria</taxon>
        <taxon>Hyphomicrobiales</taxon>
        <taxon>Rhizobiaceae</taxon>
        <taxon>Sinorhizobium/Ensifer group</taxon>
        <taxon>Ensifer</taxon>
    </lineage>
</organism>
<sequence>MILKTATARNMFAIVMTGLLTCMVTAAIVFWLSYQQLKERSIAEMTNAAYASAANVEARFAETKTLASNMRSALYAMKDSGTASREGTVALLKTLIGDNPLAVGLSTAWEPNAFDGKDAEYVGKPGHDASGRFIPYIARSGDQIVHEALIDYDKPGAGDYYQVPKKTGLDMITEPYFYKINGQDVLMTSIMVPLKLDNAFIGVDGVDMALGQLSKELGKLAPFGTGFVSLVSQGGSIISHPDEKFLGKSLKDTGLDAGGWGQLLGKTEHALELTHTDGSVHIAVAVPVKLLPDTTWYVVVSVPQATVFAGLSQLAMISVAVIAVAALIMILVGWTLATRFRKRVAAVIGVTGEIAAGKTDVDLSEAERKDEIGDLARSLQVLRDATIAKLKLEDEADANRSLSERERLERQARDAREAAEVQQAVDGLATGLGRLADGDLAYRIDNPFADRLDRLRADFNNSVAKLHDTLCAVGANARGIDAGATEIRSAADDLARRTEQQAASVEETAAALEEITTTVKDSARRAEEVGALVARTRAGAEKSGEVVANAVVAMHAIEKSSGEISNIIGVIDEIAFQTNLLALNAGVEAARAGDAGRGFAVVAQEVRELAQRSANAAKEIKALITTSGNQVRSGVTLVGDTGKALQTIVAEVQEINKHVSAIVTATREQSTGLQEINTAVNTMDQGTQQNAAMVEEQTAASHGLASEAASLNALLAQFNLGNTQSAYAPAPTSRRRAA</sequence>
<accession>A0ACC5SPG0</accession>
<keyword evidence="2" id="KW-1185">Reference proteome</keyword>
<evidence type="ECO:0000313" key="1">
    <source>
        <dbReference type="EMBL" id="MBP1870589.1"/>
    </source>
</evidence>
<protein>
    <submittedName>
        <fullName evidence="1">Methyl-accepting chemotaxis protein/methyl-accepting chemotaxis protein-1 (Serine sensor receptor)</fullName>
    </submittedName>
</protein>
<comment type="caution">
    <text evidence="1">The sequence shown here is derived from an EMBL/GenBank/DDBJ whole genome shotgun (WGS) entry which is preliminary data.</text>
</comment>